<protein>
    <submittedName>
        <fullName evidence="1">Uncharacterized protein</fullName>
    </submittedName>
</protein>
<proteinExistence type="predicted"/>
<dbReference type="AlphaFoldDB" id="A0A6C0KF26"/>
<name>A0A6C0KF26_9ZZZZ</name>
<dbReference type="EMBL" id="MN740854">
    <property type="protein sequence ID" value="QHU15280.1"/>
    <property type="molecule type" value="Genomic_DNA"/>
</dbReference>
<organism evidence="1">
    <name type="scientific">viral metagenome</name>
    <dbReference type="NCBI Taxonomy" id="1070528"/>
    <lineage>
        <taxon>unclassified sequences</taxon>
        <taxon>metagenomes</taxon>
        <taxon>organismal metagenomes</taxon>
    </lineage>
</organism>
<sequence>MGEIAAHWKAAAGCLLLVVALVMLSRGGAPGKSRTAVSMTHDGLVREALKYYNASERETKPLVKLMYVNYATSYMRLVDFASTDPQLSAEDVFASCEELQRSLLTQFDADLMHAVPTPV</sequence>
<evidence type="ECO:0000313" key="1">
    <source>
        <dbReference type="EMBL" id="QHU15280.1"/>
    </source>
</evidence>
<accession>A0A6C0KF26</accession>
<reference evidence="1" key="1">
    <citation type="journal article" date="2020" name="Nature">
        <title>Giant virus diversity and host interactions through global metagenomics.</title>
        <authorList>
            <person name="Schulz F."/>
            <person name="Roux S."/>
            <person name="Paez-Espino D."/>
            <person name="Jungbluth S."/>
            <person name="Walsh D.A."/>
            <person name="Denef V.J."/>
            <person name="McMahon K.D."/>
            <person name="Konstantinidis K.T."/>
            <person name="Eloe-Fadrosh E.A."/>
            <person name="Kyrpides N.C."/>
            <person name="Woyke T."/>
        </authorList>
    </citation>
    <scope>NUCLEOTIDE SEQUENCE</scope>
    <source>
        <strain evidence="1">GVMAG-S-1103017-68</strain>
    </source>
</reference>